<dbReference type="PROSITE" id="PS00070">
    <property type="entry name" value="ALDEHYDE_DEHYDR_CYS"/>
    <property type="match status" value="1"/>
</dbReference>
<keyword evidence="6" id="KW-1185">Reference proteome</keyword>
<evidence type="ECO:0000313" key="6">
    <source>
        <dbReference type="Proteomes" id="UP000309992"/>
    </source>
</evidence>
<proteinExistence type="inferred from homology"/>
<evidence type="ECO:0000313" key="5">
    <source>
        <dbReference type="EMBL" id="TKG72979.1"/>
    </source>
</evidence>
<dbReference type="PROSITE" id="PS00687">
    <property type="entry name" value="ALDEHYDE_DEHYDR_GLU"/>
    <property type="match status" value="1"/>
</dbReference>
<dbReference type="PANTHER" id="PTHR11699">
    <property type="entry name" value="ALDEHYDE DEHYDROGENASE-RELATED"/>
    <property type="match status" value="1"/>
</dbReference>
<name>A0ABY2SAR1_9PSEU</name>
<feature type="domain" description="Aldehyde dehydrogenase" evidence="4">
    <location>
        <begin position="31"/>
        <end position="492"/>
    </location>
</feature>
<dbReference type="Proteomes" id="UP000309992">
    <property type="component" value="Unassembled WGS sequence"/>
</dbReference>
<dbReference type="Pfam" id="PF00171">
    <property type="entry name" value="Aldedh"/>
    <property type="match status" value="1"/>
</dbReference>
<dbReference type="InterPro" id="IPR016162">
    <property type="entry name" value="Ald_DH_N"/>
</dbReference>
<dbReference type="InterPro" id="IPR015590">
    <property type="entry name" value="Aldehyde_DH_dom"/>
</dbReference>
<dbReference type="Gene3D" id="3.40.309.10">
    <property type="entry name" value="Aldehyde Dehydrogenase, Chain A, domain 2"/>
    <property type="match status" value="1"/>
</dbReference>
<evidence type="ECO:0000256" key="1">
    <source>
        <dbReference type="ARBA" id="ARBA00023002"/>
    </source>
</evidence>
<gene>
    <name evidence="5" type="ORF">FCN18_04630</name>
</gene>
<evidence type="ECO:0000256" key="3">
    <source>
        <dbReference type="RuleBase" id="RU003345"/>
    </source>
</evidence>
<evidence type="ECO:0000256" key="2">
    <source>
        <dbReference type="PROSITE-ProRule" id="PRU10007"/>
    </source>
</evidence>
<accession>A0ABY2SAR1</accession>
<comment type="caution">
    <text evidence="5">The sequence shown here is derived from an EMBL/GenBank/DDBJ whole genome shotgun (WGS) entry which is preliminary data.</text>
</comment>
<keyword evidence="1 3" id="KW-0560">Oxidoreductase</keyword>
<dbReference type="InterPro" id="IPR016160">
    <property type="entry name" value="Ald_DH_CS_CYS"/>
</dbReference>
<dbReference type="SUPFAM" id="SSF53720">
    <property type="entry name" value="ALDH-like"/>
    <property type="match status" value="1"/>
</dbReference>
<reference evidence="5 6" key="1">
    <citation type="journal article" date="2015" name="Antonie Van Leeuwenhoek">
        <title>Prauserella endophytica sp. nov., an endophytic actinobacterium isolated from Tamarix taklamakanensis.</title>
        <authorList>
            <person name="Liu J.M."/>
            <person name="Habden X."/>
            <person name="Guo L."/>
            <person name="Tuo L."/>
            <person name="Jiang Z.K."/>
            <person name="Liu S.W."/>
            <person name="Liu X.F."/>
            <person name="Chen L."/>
            <person name="Li R.F."/>
            <person name="Zhang Y.Q."/>
            <person name="Sun C.H."/>
        </authorList>
    </citation>
    <scope>NUCLEOTIDE SEQUENCE [LARGE SCALE GENOMIC DNA]</scope>
    <source>
        <strain evidence="5 6">CGMCC 4.7182</strain>
    </source>
</reference>
<dbReference type="InterPro" id="IPR016163">
    <property type="entry name" value="Ald_DH_C"/>
</dbReference>
<comment type="similarity">
    <text evidence="3">Belongs to the aldehyde dehydrogenase family.</text>
</comment>
<evidence type="ECO:0000259" key="4">
    <source>
        <dbReference type="Pfam" id="PF00171"/>
    </source>
</evidence>
<dbReference type="EMBL" id="SWMS01000002">
    <property type="protein sequence ID" value="TKG72979.1"/>
    <property type="molecule type" value="Genomic_DNA"/>
</dbReference>
<sequence>MPAGVSEATRRFLAGPPRLLIDGELVPARDGGTIDVLDPATGRRIATAAAGGPADVDRAVRAARAAFDPAAPWRRMSAPDRGRVIARFARLLAEHAEEIVELEVLDGGKVAAAARTVDVPLAVRHLEYFAGWAGKIEGDTIQPAVPDVMVRTEREPVGVVAQIVPWNYPLLMAMWKVAPALAAGCTIILKPAEDTPLTALRFGLLALEAGIPPGVLNIVTGYGTEAGEALVDHPGVDKIAFTGSTRVGTRIAARAAAQVKRVTLELGGKSPNIVFADSPVEEAARGAANAIFFNAGQACSAGSRLYVERSRFDDVVGRVAELASELVVGHGLAESTTLGPLISGTQHNRVRGYVDQALDMGATALTGGSDRPEGTDPGGYFVSPTVLTGVDDSFPAVREEIFGPVVVAQPFDDLDEIARRANDSPYGLAAGIWTRDITRANRLAQLLQAGTVYINMYGATDAAVPFGGYKTSGYGRDMGHANLESYLETKSVWTALPR</sequence>
<organism evidence="5 6">
    <name type="scientific">Prauserella endophytica</name>
    <dbReference type="NCBI Taxonomy" id="1592324"/>
    <lineage>
        <taxon>Bacteria</taxon>
        <taxon>Bacillati</taxon>
        <taxon>Actinomycetota</taxon>
        <taxon>Actinomycetes</taxon>
        <taxon>Pseudonocardiales</taxon>
        <taxon>Pseudonocardiaceae</taxon>
        <taxon>Prauserella</taxon>
        <taxon>Prauserella coralliicola group</taxon>
    </lineage>
</organism>
<protein>
    <submittedName>
        <fullName evidence="5">Aldehyde dehydrogenase family protein</fullName>
    </submittedName>
</protein>
<dbReference type="Gene3D" id="3.40.605.10">
    <property type="entry name" value="Aldehyde Dehydrogenase, Chain A, domain 1"/>
    <property type="match status" value="1"/>
</dbReference>
<dbReference type="InterPro" id="IPR029510">
    <property type="entry name" value="Ald_DH_CS_GLU"/>
</dbReference>
<feature type="active site" evidence="2">
    <location>
        <position position="265"/>
    </location>
</feature>
<dbReference type="InterPro" id="IPR016161">
    <property type="entry name" value="Ald_DH/histidinol_DH"/>
</dbReference>